<evidence type="ECO:0000256" key="6">
    <source>
        <dbReference type="ARBA" id="ARBA00022989"/>
    </source>
</evidence>
<name>A0A6B8W361_9CORY</name>
<feature type="transmembrane region" description="Helical" evidence="11">
    <location>
        <begin position="60"/>
        <end position="83"/>
    </location>
</feature>
<dbReference type="InterPro" id="IPR046342">
    <property type="entry name" value="CBS_dom_sf"/>
</dbReference>
<dbReference type="InterPro" id="IPR036318">
    <property type="entry name" value="FAD-bd_PCMH-like_sf"/>
</dbReference>
<dbReference type="Pfam" id="PF00571">
    <property type="entry name" value="CBS"/>
    <property type="match status" value="2"/>
</dbReference>
<dbReference type="PANTHER" id="PTHR22777">
    <property type="entry name" value="HEMOLYSIN-RELATED"/>
    <property type="match status" value="1"/>
</dbReference>
<evidence type="ECO:0000256" key="3">
    <source>
        <dbReference type="ARBA" id="ARBA00022475"/>
    </source>
</evidence>
<dbReference type="SUPFAM" id="SSF56176">
    <property type="entry name" value="FAD-binding/transporter-associated domain-like"/>
    <property type="match status" value="1"/>
</dbReference>
<dbReference type="Pfam" id="PF01595">
    <property type="entry name" value="CNNM"/>
    <property type="match status" value="1"/>
</dbReference>
<dbReference type="PROSITE" id="PS51371">
    <property type="entry name" value="CBS"/>
    <property type="match status" value="2"/>
</dbReference>
<evidence type="ECO:0000256" key="10">
    <source>
        <dbReference type="PROSITE-ProRule" id="PRU01193"/>
    </source>
</evidence>
<evidence type="ECO:0000256" key="11">
    <source>
        <dbReference type="SAM" id="Phobius"/>
    </source>
</evidence>
<evidence type="ECO:0000313" key="14">
    <source>
        <dbReference type="EMBL" id="QGU07924.1"/>
    </source>
</evidence>
<dbReference type="GO" id="GO:0005886">
    <property type="term" value="C:plasma membrane"/>
    <property type="evidence" value="ECO:0007669"/>
    <property type="project" value="UniProtKB-SubCell"/>
</dbReference>
<organism evidence="14 15">
    <name type="scientific">Corynebacterium occultum</name>
    <dbReference type="NCBI Taxonomy" id="2675219"/>
    <lineage>
        <taxon>Bacteria</taxon>
        <taxon>Bacillati</taxon>
        <taxon>Actinomycetota</taxon>
        <taxon>Actinomycetes</taxon>
        <taxon>Mycobacteriales</taxon>
        <taxon>Corynebacteriaceae</taxon>
        <taxon>Corynebacterium</taxon>
    </lineage>
</organism>
<keyword evidence="8 10" id="KW-0472">Membrane</keyword>
<dbReference type="PROSITE" id="PS51846">
    <property type="entry name" value="CNNM"/>
    <property type="match status" value="1"/>
</dbReference>
<dbReference type="EMBL" id="CP046455">
    <property type="protein sequence ID" value="QGU07924.1"/>
    <property type="molecule type" value="Genomic_DNA"/>
</dbReference>
<feature type="domain" description="CNNM transmembrane" evidence="13">
    <location>
        <begin position="1"/>
        <end position="186"/>
    </location>
</feature>
<evidence type="ECO:0000256" key="9">
    <source>
        <dbReference type="PROSITE-ProRule" id="PRU00703"/>
    </source>
</evidence>
<dbReference type="RefSeq" id="WP_156231357.1">
    <property type="nucleotide sequence ID" value="NZ_CP046455.1"/>
</dbReference>
<keyword evidence="4 10" id="KW-0812">Transmembrane</keyword>
<keyword evidence="15" id="KW-1185">Reference proteome</keyword>
<keyword evidence="7 9" id="KW-0129">CBS domain</keyword>
<comment type="similarity">
    <text evidence="2">Belongs to the UPF0053 family.</text>
</comment>
<feature type="domain" description="CBS" evidence="12">
    <location>
        <begin position="205"/>
        <end position="268"/>
    </location>
</feature>
<evidence type="ECO:0000256" key="4">
    <source>
        <dbReference type="ARBA" id="ARBA00022692"/>
    </source>
</evidence>
<evidence type="ECO:0000313" key="15">
    <source>
        <dbReference type="Proteomes" id="UP000424462"/>
    </source>
</evidence>
<keyword evidence="3" id="KW-1003">Cell membrane</keyword>
<dbReference type="Proteomes" id="UP000424462">
    <property type="component" value="Chromosome"/>
</dbReference>
<protein>
    <submittedName>
        <fullName evidence="14">Magnesium and cobalt efflux protein CorC</fullName>
    </submittedName>
</protein>
<comment type="subcellular location">
    <subcellularLocation>
        <location evidence="1">Cell membrane</location>
        <topology evidence="1">Multi-pass membrane protein</topology>
    </subcellularLocation>
</comment>
<dbReference type="GO" id="GO:0050660">
    <property type="term" value="F:flavin adenine dinucleotide binding"/>
    <property type="evidence" value="ECO:0007669"/>
    <property type="project" value="InterPro"/>
</dbReference>
<evidence type="ECO:0000259" key="12">
    <source>
        <dbReference type="PROSITE" id="PS51371"/>
    </source>
</evidence>
<gene>
    <name evidence="14" type="primary">corC4</name>
    <name evidence="14" type="ORF">COCCU_10025</name>
</gene>
<evidence type="ECO:0000259" key="13">
    <source>
        <dbReference type="PROSITE" id="PS51846"/>
    </source>
</evidence>
<keyword evidence="5" id="KW-0677">Repeat</keyword>
<accession>A0A6B8W361</accession>
<feature type="transmembrane region" description="Helical" evidence="11">
    <location>
        <begin position="90"/>
        <end position="111"/>
    </location>
</feature>
<feature type="transmembrane region" description="Helical" evidence="11">
    <location>
        <begin position="123"/>
        <end position="146"/>
    </location>
</feature>
<dbReference type="InterPro" id="IPR002550">
    <property type="entry name" value="CNNM"/>
</dbReference>
<evidence type="ECO:0000256" key="8">
    <source>
        <dbReference type="ARBA" id="ARBA00023136"/>
    </source>
</evidence>
<evidence type="ECO:0000256" key="2">
    <source>
        <dbReference type="ARBA" id="ARBA00006337"/>
    </source>
</evidence>
<dbReference type="FunFam" id="3.10.580.10:FF:000002">
    <property type="entry name" value="Magnesium/cobalt efflux protein CorC"/>
    <property type="match status" value="1"/>
</dbReference>
<feature type="domain" description="CBS" evidence="12">
    <location>
        <begin position="273"/>
        <end position="330"/>
    </location>
</feature>
<reference evidence="14 15" key="1">
    <citation type="submission" date="2019-11" db="EMBL/GenBank/DDBJ databases">
        <title>Complete genome sequence of Corynebacterium kalinowskii 1959, a novel Corynebacterium species isolated from soil of a small paddock in Vilsendorf, Germany.</title>
        <authorList>
            <person name="Schaffert L."/>
            <person name="Ruwe M."/>
            <person name="Milse J."/>
            <person name="Hanuschka K."/>
            <person name="Ortseifen V."/>
            <person name="Droste J."/>
            <person name="Brandt D."/>
            <person name="Schlueter L."/>
            <person name="Kutter Y."/>
            <person name="Vinke S."/>
            <person name="Viehoefer P."/>
            <person name="Jacob L."/>
            <person name="Luebke N.-C."/>
            <person name="Schulte-Berndt E."/>
            <person name="Hain C."/>
            <person name="Linder M."/>
            <person name="Schmidt P."/>
            <person name="Wollenschlaeger L."/>
            <person name="Luttermann T."/>
            <person name="Thieme E."/>
            <person name="Hassa J."/>
            <person name="Haak M."/>
            <person name="Wittchen M."/>
            <person name="Mentz A."/>
            <person name="Persicke M."/>
            <person name="Busche T."/>
            <person name="Ruckert C."/>
        </authorList>
    </citation>
    <scope>NUCLEOTIDE SEQUENCE [LARGE SCALE GENOMIC DNA]</scope>
    <source>
        <strain evidence="14 15">2039</strain>
    </source>
</reference>
<dbReference type="InterPro" id="IPR000644">
    <property type="entry name" value="CBS_dom"/>
</dbReference>
<dbReference type="Gene3D" id="3.10.580.10">
    <property type="entry name" value="CBS-domain"/>
    <property type="match status" value="1"/>
</dbReference>
<keyword evidence="6 10" id="KW-1133">Transmembrane helix</keyword>
<proteinExistence type="inferred from homology"/>
<dbReference type="InterPro" id="IPR016169">
    <property type="entry name" value="FAD-bd_PCMH_sub2"/>
</dbReference>
<evidence type="ECO:0000256" key="7">
    <source>
        <dbReference type="ARBA" id="ARBA00023122"/>
    </source>
</evidence>
<dbReference type="InterPro" id="IPR005170">
    <property type="entry name" value="Transptr-assoc_dom"/>
</dbReference>
<dbReference type="KEGG" id="cok:COCCU_10025"/>
<sequence precursor="true">MGALTFALVTVLTLLLAGLIGTVEAAVSSISRARVEQLVKDEVAGAPALLNILNDRAKHINLLVLLQTVLSVAAAVFAASLAMALIDNDLLAFTLAVLSVSLVSFAVIGFFARTMGRKNPYTISLRSAMVLSALATVLGPVIRLLIWIGNFISPGSGFRDGPYATEIELREMVDIAQEHGIVEVEERRMIQSVFDLALTNARQVMVPRPEMIWIESDKTAGQAVSLCVLSGNSRIPVIGENVDDIIGVVYLKDLVEQTYTATDGGHSVAVTEVMREPSFVPDSKPLDELLHQMQIDHTHLVMLVDEYGGIAGLVTMEDILEEIVGEIADEYDEQEVAPIEQIAENTYRAVAWAPLEDLLRRIEEEHDLEIEIAEEVRDQVDTVSGLITFEIGRVPLPGVQVETHGLKLTGLGGRDRRGRVRVRSVLVEVTPEAGGESAADLEPSAR</sequence>
<dbReference type="PANTHER" id="PTHR22777:SF32">
    <property type="entry name" value="UPF0053 INNER MEMBRANE PROTEIN YFJD"/>
    <property type="match status" value="1"/>
</dbReference>
<dbReference type="CDD" id="cd04590">
    <property type="entry name" value="CBS_pair_CorC_HlyC_assoc"/>
    <property type="match status" value="1"/>
</dbReference>
<dbReference type="SMART" id="SM01091">
    <property type="entry name" value="CorC_HlyC"/>
    <property type="match status" value="1"/>
</dbReference>
<evidence type="ECO:0000256" key="5">
    <source>
        <dbReference type="ARBA" id="ARBA00022737"/>
    </source>
</evidence>
<dbReference type="SUPFAM" id="SSF54631">
    <property type="entry name" value="CBS-domain pair"/>
    <property type="match status" value="1"/>
</dbReference>
<dbReference type="AlphaFoldDB" id="A0A6B8W361"/>
<evidence type="ECO:0000256" key="1">
    <source>
        <dbReference type="ARBA" id="ARBA00004651"/>
    </source>
</evidence>
<dbReference type="InterPro" id="IPR044751">
    <property type="entry name" value="Ion_transp-like_CBS"/>
</dbReference>
<dbReference type="Gene3D" id="3.30.465.10">
    <property type="match status" value="1"/>
</dbReference>